<proteinExistence type="predicted"/>
<protein>
    <submittedName>
        <fullName evidence="2">Uncharacterized protein</fullName>
    </submittedName>
</protein>
<reference evidence="2 3" key="1">
    <citation type="submission" date="2019-02" db="EMBL/GenBank/DDBJ databases">
        <title>Deep-cultivation of Planctomycetes and their phenomic and genomic characterization uncovers novel biology.</title>
        <authorList>
            <person name="Wiegand S."/>
            <person name="Jogler M."/>
            <person name="Boedeker C."/>
            <person name="Pinto D."/>
            <person name="Vollmers J."/>
            <person name="Rivas-Marin E."/>
            <person name="Kohn T."/>
            <person name="Peeters S.H."/>
            <person name="Heuer A."/>
            <person name="Rast P."/>
            <person name="Oberbeckmann S."/>
            <person name="Bunk B."/>
            <person name="Jeske O."/>
            <person name="Meyerdierks A."/>
            <person name="Storesund J.E."/>
            <person name="Kallscheuer N."/>
            <person name="Luecker S."/>
            <person name="Lage O.M."/>
            <person name="Pohl T."/>
            <person name="Merkel B.J."/>
            <person name="Hornburger P."/>
            <person name="Mueller R.-W."/>
            <person name="Bruemmer F."/>
            <person name="Labrenz M."/>
            <person name="Spormann A.M."/>
            <person name="Op den Camp H."/>
            <person name="Overmann J."/>
            <person name="Amann R."/>
            <person name="Jetten M.S.M."/>
            <person name="Mascher T."/>
            <person name="Medema M.H."/>
            <person name="Devos D.P."/>
            <person name="Kaster A.-K."/>
            <person name="Ovreas L."/>
            <person name="Rohde M."/>
            <person name="Galperin M.Y."/>
            <person name="Jogler C."/>
        </authorList>
    </citation>
    <scope>NUCLEOTIDE SEQUENCE [LARGE SCALE GENOMIC DNA]</scope>
    <source>
        <strain evidence="2 3">Pan44</strain>
    </source>
</reference>
<dbReference type="InParanoid" id="A0A517SA75"/>
<dbReference type="AlphaFoldDB" id="A0A517SA75"/>
<name>A0A517SA75_9PLAN</name>
<sequence precursor="true">MSNSISTNDHSKSYFTGYRREQLDDFLSSQSLDLTLLLALVSEIVGTMSESDEASETARATLEQAVLHFLRAARDRFSRLDAVAHTLHALHGAESVAAGSAQRVAPILLEVVNYLADSSHCTSDSSEIRPNLETALLALAAQAPQRMDSEAFQVLGHVASLSTERSHSLPRGTSSHRPNSCGRASAKRTLSLCAASALIAAGLSWAFWPQYPIEPLNSLAFVQRIAELPANQTQNLGNGPEEFMLRSRDKYSRDGVEKLLTAGGNGDCGLYRVTFAGVQHIASRQSGRLAFPNDVWTAANIFPASGRETFLLIRLRPEISLSTIRFGGRTDKLLEDLASTDQDAEVRRLLRQLFDATEWDGIRMINYVHLRHETDALIQEHNFRE</sequence>
<dbReference type="RefSeq" id="WP_145027880.1">
    <property type="nucleotide sequence ID" value="NZ_CP036271.1"/>
</dbReference>
<dbReference type="EMBL" id="CP036271">
    <property type="protein sequence ID" value="QDT53024.1"/>
    <property type="molecule type" value="Genomic_DNA"/>
</dbReference>
<gene>
    <name evidence="2" type="ORF">Pan44_10390</name>
</gene>
<evidence type="ECO:0000313" key="3">
    <source>
        <dbReference type="Proteomes" id="UP000315700"/>
    </source>
</evidence>
<evidence type="ECO:0000256" key="1">
    <source>
        <dbReference type="SAM" id="MobiDB-lite"/>
    </source>
</evidence>
<feature type="region of interest" description="Disordered" evidence="1">
    <location>
        <begin position="163"/>
        <end position="182"/>
    </location>
</feature>
<organism evidence="2 3">
    <name type="scientific">Caulifigura coniformis</name>
    <dbReference type="NCBI Taxonomy" id="2527983"/>
    <lineage>
        <taxon>Bacteria</taxon>
        <taxon>Pseudomonadati</taxon>
        <taxon>Planctomycetota</taxon>
        <taxon>Planctomycetia</taxon>
        <taxon>Planctomycetales</taxon>
        <taxon>Planctomycetaceae</taxon>
        <taxon>Caulifigura</taxon>
    </lineage>
</organism>
<dbReference type="Proteomes" id="UP000315700">
    <property type="component" value="Chromosome"/>
</dbReference>
<evidence type="ECO:0000313" key="2">
    <source>
        <dbReference type="EMBL" id="QDT53024.1"/>
    </source>
</evidence>
<keyword evidence="3" id="KW-1185">Reference proteome</keyword>
<dbReference type="KEGG" id="ccos:Pan44_10390"/>
<accession>A0A517SA75</accession>